<evidence type="ECO:0000256" key="6">
    <source>
        <dbReference type="SAM" id="MobiDB-lite"/>
    </source>
</evidence>
<reference evidence="8 9" key="1">
    <citation type="submission" date="2019-08" db="EMBL/GenBank/DDBJ databases">
        <title>Complete genome sequence of Candidatus Uab amorphum.</title>
        <authorList>
            <person name="Shiratori T."/>
            <person name="Suzuki S."/>
            <person name="Kakizawa Y."/>
            <person name="Ishida K."/>
        </authorList>
    </citation>
    <scope>NUCLEOTIDE SEQUENCE [LARGE SCALE GENOMIC DNA]</scope>
    <source>
        <strain evidence="8 9">SRT547</strain>
    </source>
</reference>
<keyword evidence="3 8" id="KW-0418">Kinase</keyword>
<feature type="repeat" description="TPR" evidence="5">
    <location>
        <begin position="496"/>
        <end position="529"/>
    </location>
</feature>
<feature type="domain" description="Protein kinase" evidence="7">
    <location>
        <begin position="42"/>
        <end position="310"/>
    </location>
</feature>
<dbReference type="SUPFAM" id="SSF48452">
    <property type="entry name" value="TPR-like"/>
    <property type="match status" value="1"/>
</dbReference>
<dbReference type="GO" id="GO:0000407">
    <property type="term" value="C:phagophore assembly site"/>
    <property type="evidence" value="ECO:0007669"/>
    <property type="project" value="TreeGrafter"/>
</dbReference>
<keyword evidence="1" id="KW-0808">Transferase</keyword>
<dbReference type="RefSeq" id="WP_151972316.1">
    <property type="nucleotide sequence ID" value="NZ_AP019860.1"/>
</dbReference>
<dbReference type="Pfam" id="PF00069">
    <property type="entry name" value="Pkinase"/>
    <property type="match status" value="1"/>
</dbReference>
<dbReference type="Pfam" id="PF00515">
    <property type="entry name" value="TPR_1"/>
    <property type="match status" value="1"/>
</dbReference>
<organism evidence="8 9">
    <name type="scientific">Uabimicrobium amorphum</name>
    <dbReference type="NCBI Taxonomy" id="2596890"/>
    <lineage>
        <taxon>Bacteria</taxon>
        <taxon>Pseudomonadati</taxon>
        <taxon>Planctomycetota</taxon>
        <taxon>Candidatus Uabimicrobiia</taxon>
        <taxon>Candidatus Uabimicrobiales</taxon>
        <taxon>Candidatus Uabimicrobiaceae</taxon>
        <taxon>Candidatus Uabimicrobium</taxon>
    </lineage>
</organism>
<dbReference type="SMART" id="SM00028">
    <property type="entry name" value="TPR"/>
    <property type="match status" value="4"/>
</dbReference>
<dbReference type="InterPro" id="IPR011009">
    <property type="entry name" value="Kinase-like_dom_sf"/>
</dbReference>
<keyword evidence="5" id="KW-0802">TPR repeat</keyword>
<evidence type="ECO:0000256" key="5">
    <source>
        <dbReference type="PROSITE-ProRule" id="PRU00339"/>
    </source>
</evidence>
<dbReference type="PANTHER" id="PTHR24348">
    <property type="entry name" value="SERINE/THREONINE-PROTEIN KINASE UNC-51-RELATED"/>
    <property type="match status" value="1"/>
</dbReference>
<dbReference type="SMART" id="SM00220">
    <property type="entry name" value="S_TKc"/>
    <property type="match status" value="1"/>
</dbReference>
<dbReference type="AlphaFoldDB" id="A0A5S9F7U7"/>
<dbReference type="Proteomes" id="UP000326354">
    <property type="component" value="Chromosome"/>
</dbReference>
<keyword evidence="2" id="KW-0547">Nucleotide-binding</keyword>
<keyword evidence="4" id="KW-0067">ATP-binding</keyword>
<dbReference type="Pfam" id="PF13414">
    <property type="entry name" value="TPR_11"/>
    <property type="match status" value="1"/>
</dbReference>
<dbReference type="GO" id="GO:0005524">
    <property type="term" value="F:ATP binding"/>
    <property type="evidence" value="ECO:0007669"/>
    <property type="project" value="UniProtKB-KW"/>
</dbReference>
<gene>
    <name evidence="8" type="ORF">UABAM_06535</name>
</gene>
<dbReference type="InterPro" id="IPR000719">
    <property type="entry name" value="Prot_kinase_dom"/>
</dbReference>
<feature type="repeat" description="TPR" evidence="5">
    <location>
        <begin position="567"/>
        <end position="600"/>
    </location>
</feature>
<evidence type="ECO:0000256" key="1">
    <source>
        <dbReference type="ARBA" id="ARBA00022679"/>
    </source>
</evidence>
<dbReference type="PANTHER" id="PTHR24348:SF22">
    <property type="entry name" value="NON-SPECIFIC SERINE_THREONINE PROTEIN KINASE"/>
    <property type="match status" value="1"/>
</dbReference>
<evidence type="ECO:0000256" key="4">
    <source>
        <dbReference type="ARBA" id="ARBA00022840"/>
    </source>
</evidence>
<name>A0A5S9F7U7_UABAM</name>
<dbReference type="PROSITE" id="PS50293">
    <property type="entry name" value="TPR_REGION"/>
    <property type="match status" value="1"/>
</dbReference>
<evidence type="ECO:0000313" key="8">
    <source>
        <dbReference type="EMBL" id="BBM88119.1"/>
    </source>
</evidence>
<dbReference type="Gene3D" id="1.25.40.10">
    <property type="entry name" value="Tetratricopeptide repeat domain"/>
    <property type="match status" value="3"/>
</dbReference>
<evidence type="ECO:0000259" key="7">
    <source>
        <dbReference type="PROSITE" id="PS50011"/>
    </source>
</evidence>
<dbReference type="PROSITE" id="PS50011">
    <property type="entry name" value="PROTEIN_KINASE_DOM"/>
    <property type="match status" value="1"/>
</dbReference>
<evidence type="ECO:0000256" key="3">
    <source>
        <dbReference type="ARBA" id="ARBA00022777"/>
    </source>
</evidence>
<dbReference type="Gene3D" id="3.30.200.20">
    <property type="entry name" value="Phosphorylase Kinase, domain 1"/>
    <property type="match status" value="1"/>
</dbReference>
<dbReference type="InterPro" id="IPR011990">
    <property type="entry name" value="TPR-like_helical_dom_sf"/>
</dbReference>
<dbReference type="PROSITE" id="PS50005">
    <property type="entry name" value="TPR"/>
    <property type="match status" value="2"/>
</dbReference>
<feature type="region of interest" description="Disordered" evidence="6">
    <location>
        <begin position="1"/>
        <end position="23"/>
    </location>
</feature>
<dbReference type="GO" id="GO:0004674">
    <property type="term" value="F:protein serine/threonine kinase activity"/>
    <property type="evidence" value="ECO:0007669"/>
    <property type="project" value="InterPro"/>
</dbReference>
<dbReference type="SUPFAM" id="SSF56112">
    <property type="entry name" value="Protein kinase-like (PK-like)"/>
    <property type="match status" value="1"/>
</dbReference>
<protein>
    <submittedName>
        <fullName evidence="8">Protein kinase</fullName>
    </submittedName>
</protein>
<dbReference type="EMBL" id="AP019860">
    <property type="protein sequence ID" value="BBM88119.1"/>
    <property type="molecule type" value="Genomic_DNA"/>
</dbReference>
<evidence type="ECO:0000256" key="2">
    <source>
        <dbReference type="ARBA" id="ARBA00022741"/>
    </source>
</evidence>
<dbReference type="GO" id="GO:0005776">
    <property type="term" value="C:autophagosome"/>
    <property type="evidence" value="ECO:0007669"/>
    <property type="project" value="TreeGrafter"/>
</dbReference>
<sequence length="633" mass="73174">MSENNSSESNTLQPRVTQVNTIQSPQKAKQEYIRVRKNFHNYYIEYKLQDSGIANLYRAIDQQTTTPVLIREFDATDNEFRDYLSWEYNFLSHINHPNIVKARELIDCGDKIAIVFEFAEGLSLKEILAEERKFSWPDRIAIAYNIANGVNVLNKAGIILRDMKPANIMINQQMNQIKILYHGLENPSNKKNLRITLRNKVDESVMYLSPEQTEGRQSDRSNVFSLGTICYQLFANNKKSPFYSDNPFSCCYMVGSHNPLILEKVINSRDIDKDLRKYISNVIKRAMEKNDKERWVSAEEMAMQLARCYFAVINNDNTLLQKPLGFQPQIDLSGKEVQLQEKEEITSLVLDIDNIDIEIPADDIPINEETPPKKNKKLTNRIQYELPNLQKATQGRKMTLSALVILNVVISCWLILAAPKQNTNEGVTEKPQYTTAKKLFVQKRYLETMRVLQKIMQKEKNNAQLHRDLAACYKIFGEYTKAIHHYEKMLEITPNAEIYYALGNCYAYLLSYNEAISCFKKALKIQPTFTLAAVGMADIFYATRQHTKAIYYYKQALKQATTIDEKAKIHFHIALSFFRQKNYATAVDHYSTAIELKPQEARFYNKRAAAYKQLGKEQLAAKDLATFHSLQIK</sequence>
<dbReference type="GO" id="GO:0016020">
    <property type="term" value="C:membrane"/>
    <property type="evidence" value="ECO:0007669"/>
    <property type="project" value="TreeGrafter"/>
</dbReference>
<accession>A0A5S9F7U7</accession>
<dbReference type="OrthoDB" id="9769030at2"/>
<dbReference type="KEGG" id="uam:UABAM_06535"/>
<evidence type="ECO:0000313" key="9">
    <source>
        <dbReference type="Proteomes" id="UP000326354"/>
    </source>
</evidence>
<dbReference type="GO" id="GO:0005829">
    <property type="term" value="C:cytosol"/>
    <property type="evidence" value="ECO:0007669"/>
    <property type="project" value="TreeGrafter"/>
</dbReference>
<dbReference type="InterPro" id="IPR019734">
    <property type="entry name" value="TPR_rpt"/>
</dbReference>
<dbReference type="Gene3D" id="1.10.510.10">
    <property type="entry name" value="Transferase(Phosphotransferase) domain 1"/>
    <property type="match status" value="1"/>
</dbReference>
<dbReference type="InterPro" id="IPR045269">
    <property type="entry name" value="Atg1-like"/>
</dbReference>
<proteinExistence type="predicted"/>
<keyword evidence="9" id="KW-1185">Reference proteome</keyword>